<dbReference type="AlphaFoldDB" id="A0A9Q0EXU5"/>
<comment type="caution">
    <text evidence="6">The sequence shown here is derived from an EMBL/GenBank/DDBJ whole genome shotgun (WGS) entry which is preliminary data.</text>
</comment>
<dbReference type="PIRSF" id="PIRSF016521">
    <property type="entry name" value="Acyl-CoA_hydro"/>
    <property type="match status" value="1"/>
</dbReference>
<keyword evidence="7" id="KW-1185">Reference proteome</keyword>
<feature type="compositionally biased region" description="Low complexity" evidence="3">
    <location>
        <begin position="1"/>
        <end position="16"/>
    </location>
</feature>
<feature type="domain" description="Acyl-CoA thioester hydrolase/bile acid-CoA amino acid N-acetyltransferase" evidence="4">
    <location>
        <begin position="31"/>
        <end position="162"/>
    </location>
</feature>
<dbReference type="GO" id="GO:0006637">
    <property type="term" value="P:acyl-CoA metabolic process"/>
    <property type="evidence" value="ECO:0007669"/>
    <property type="project" value="InterPro"/>
</dbReference>
<evidence type="ECO:0000313" key="7">
    <source>
        <dbReference type="Proteomes" id="UP001148018"/>
    </source>
</evidence>
<evidence type="ECO:0000256" key="3">
    <source>
        <dbReference type="SAM" id="MobiDB-lite"/>
    </source>
</evidence>
<dbReference type="EMBL" id="JANIIK010000036">
    <property type="protein sequence ID" value="KAJ3612602.1"/>
    <property type="molecule type" value="Genomic_DNA"/>
</dbReference>
<organism evidence="6 7">
    <name type="scientific">Muraenolepis orangiensis</name>
    <name type="common">Patagonian moray cod</name>
    <dbReference type="NCBI Taxonomy" id="630683"/>
    <lineage>
        <taxon>Eukaryota</taxon>
        <taxon>Metazoa</taxon>
        <taxon>Chordata</taxon>
        <taxon>Craniata</taxon>
        <taxon>Vertebrata</taxon>
        <taxon>Euteleostomi</taxon>
        <taxon>Actinopterygii</taxon>
        <taxon>Neopterygii</taxon>
        <taxon>Teleostei</taxon>
        <taxon>Neoteleostei</taxon>
        <taxon>Acanthomorphata</taxon>
        <taxon>Zeiogadaria</taxon>
        <taxon>Gadariae</taxon>
        <taxon>Gadiformes</taxon>
        <taxon>Muraenolepidoidei</taxon>
        <taxon>Muraenolepididae</taxon>
        <taxon>Muraenolepis</taxon>
    </lineage>
</organism>
<dbReference type="Proteomes" id="UP001148018">
    <property type="component" value="Unassembled WGS sequence"/>
</dbReference>
<dbReference type="OrthoDB" id="6347013at2759"/>
<dbReference type="FunFam" id="2.60.40.2240:FF:000002">
    <property type="entry name" value="Acyl-CoA thioesterase 18"/>
    <property type="match status" value="1"/>
</dbReference>
<dbReference type="InterPro" id="IPR029058">
    <property type="entry name" value="AB_hydrolase_fold"/>
</dbReference>
<name>A0A9Q0EXU5_9TELE</name>
<gene>
    <name evidence="6" type="ORF">NHX12_020870</name>
</gene>
<dbReference type="GO" id="GO:0006631">
    <property type="term" value="P:fatty acid metabolic process"/>
    <property type="evidence" value="ECO:0007669"/>
    <property type="project" value="TreeGrafter"/>
</dbReference>
<feature type="active site" description="Charge relay system" evidence="2">
    <location>
        <position position="251"/>
    </location>
</feature>
<dbReference type="PANTHER" id="PTHR10824">
    <property type="entry name" value="ACYL-COENZYME A THIOESTERASE-RELATED"/>
    <property type="match status" value="1"/>
</dbReference>
<evidence type="ECO:0000259" key="5">
    <source>
        <dbReference type="Pfam" id="PF08840"/>
    </source>
</evidence>
<evidence type="ECO:0000256" key="1">
    <source>
        <dbReference type="ARBA" id="ARBA00006538"/>
    </source>
</evidence>
<protein>
    <submittedName>
        <fullName evidence="6">Uncharacterized protein</fullName>
    </submittedName>
</protein>
<dbReference type="FunFam" id="3.40.50.1820:FF:000024">
    <property type="entry name" value="acyl-coenzyme A thioesterase 4"/>
    <property type="match status" value="1"/>
</dbReference>
<sequence>MSTTRSTTSSTTTSSSGGVLLSVQPTRGLVDEKLRVAAGHLPPACPVTLHCLHHSEDQDYWEAFGHYLSDHSGAVDVSEDESFGGTYTGKEGMGLLWSMRPVPGSRRGLRLRKMRVDTPMTVLISVFRGHLTEGFGEGPPVASVVAERWYMAPGVKRIDVQQRGVIGTFFIPPGPGPFPGVLDMWGGGGGLVEYRAALLASHGFAAMALKYLDHSSDSPSNFGIGYFETAFQIIQEHPQVISDRVGILGLSLGTSVAITVAAYSKIARPRCCVCVSGSHIYPISTHGVMEKAMSRNDGKAWKDEENNMIWRNMILPITTDPALKVDVGRIKCPLLLVNGDDDQNWATVESAEDIANMMSVAGNRHLLTTLTYPGAGHLIEPPFTPHIRASNFIIVHSKEKVVMLWGGEPKAHAAAQEDSWRRILTFLKEYLYIQPTLAPEAKL</sequence>
<dbReference type="Gene3D" id="3.40.50.1820">
    <property type="entry name" value="alpha/beta hydrolase"/>
    <property type="match status" value="1"/>
</dbReference>
<comment type="similarity">
    <text evidence="1">Belongs to the C/M/P thioester hydrolase family.</text>
</comment>
<feature type="domain" description="BAAT/Acyl-CoA thioester hydrolase C-terminal" evidence="5">
    <location>
        <begin position="224"/>
        <end position="432"/>
    </location>
</feature>
<dbReference type="InterPro" id="IPR042490">
    <property type="entry name" value="Thio_Ohase/BAAT_N"/>
</dbReference>
<dbReference type="Pfam" id="PF08840">
    <property type="entry name" value="BAAT_C"/>
    <property type="match status" value="1"/>
</dbReference>
<dbReference type="Gene3D" id="2.60.40.2240">
    <property type="entry name" value="Acyl-CoA thioester hydrolase/BAAT N-terminal domain"/>
    <property type="match status" value="1"/>
</dbReference>
<feature type="active site" description="Charge relay system" evidence="2">
    <location>
        <position position="377"/>
    </location>
</feature>
<dbReference type="SUPFAM" id="SSF53474">
    <property type="entry name" value="alpha/beta-Hydrolases"/>
    <property type="match status" value="1"/>
</dbReference>
<proteinExistence type="inferred from homology"/>
<dbReference type="InterPro" id="IPR016662">
    <property type="entry name" value="Acyl-CoA_thioEstase_long-chain"/>
</dbReference>
<reference evidence="6" key="1">
    <citation type="submission" date="2022-07" db="EMBL/GenBank/DDBJ databases">
        <title>Chromosome-level genome of Muraenolepis orangiensis.</title>
        <authorList>
            <person name="Kim J."/>
        </authorList>
    </citation>
    <scope>NUCLEOTIDE SEQUENCE</scope>
    <source>
        <strain evidence="6">KU_S4_2022</strain>
        <tissue evidence="6">Muscle</tissue>
    </source>
</reference>
<feature type="active site" description="Charge relay system" evidence="2">
    <location>
        <position position="342"/>
    </location>
</feature>
<accession>A0A9Q0EXU5</accession>
<dbReference type="InterPro" id="IPR014940">
    <property type="entry name" value="BAAT_C"/>
</dbReference>
<dbReference type="Pfam" id="PF04775">
    <property type="entry name" value="Bile_Hydr_Trans"/>
    <property type="match status" value="1"/>
</dbReference>
<evidence type="ECO:0000313" key="6">
    <source>
        <dbReference type="EMBL" id="KAJ3612602.1"/>
    </source>
</evidence>
<evidence type="ECO:0000259" key="4">
    <source>
        <dbReference type="Pfam" id="PF04775"/>
    </source>
</evidence>
<dbReference type="PANTHER" id="PTHR10824:SF36">
    <property type="entry name" value="ACYL-COA THIOESTERASE 17-RELATED"/>
    <property type="match status" value="1"/>
</dbReference>
<dbReference type="GO" id="GO:0047617">
    <property type="term" value="F:fatty acyl-CoA hydrolase activity"/>
    <property type="evidence" value="ECO:0007669"/>
    <property type="project" value="TreeGrafter"/>
</dbReference>
<dbReference type="InterPro" id="IPR006862">
    <property type="entry name" value="Thio_Ohase/aa_AcTrfase"/>
</dbReference>
<feature type="region of interest" description="Disordered" evidence="3">
    <location>
        <begin position="1"/>
        <end position="20"/>
    </location>
</feature>
<evidence type="ECO:0000256" key="2">
    <source>
        <dbReference type="PIRSR" id="PIRSR016521-1"/>
    </source>
</evidence>